<dbReference type="RefSeq" id="WP_212010220.1">
    <property type="nucleotide sequence ID" value="NZ_JAAFYZ010000053.1"/>
</dbReference>
<evidence type="ECO:0000313" key="3">
    <source>
        <dbReference type="EMBL" id="MBS2548639.1"/>
    </source>
</evidence>
<sequence length="182" mass="18946">MTVEEPAGFDEFVAARRPVLFRAAVLLTGDVHLAEDVLQATFMRVWLRWRSVSVMENADAYVHRVLVSVFLEAPGAPGSRQSGPDFTTILSLMRKKLAFGLVSCASSLTGEHLILVFRYASGPDVTVALNLHGCPGVSNGAVSGMFAPAGQIPPALAALGVDPAATGSPSSGPTPGSTPLTS</sequence>
<dbReference type="Gene3D" id="1.10.1740.10">
    <property type="match status" value="1"/>
</dbReference>
<gene>
    <name evidence="3" type="ORF">KGQ19_17360</name>
</gene>
<accession>A0ABS5KRJ2</accession>
<name>A0ABS5KRJ2_9ACTN</name>
<dbReference type="Proteomes" id="UP000730482">
    <property type="component" value="Unassembled WGS sequence"/>
</dbReference>
<reference evidence="3 4" key="1">
    <citation type="submission" date="2020-02" db="EMBL/GenBank/DDBJ databases">
        <title>Acidophilic actinobacteria isolated from forest soil.</title>
        <authorList>
            <person name="Golinska P."/>
        </authorList>
    </citation>
    <scope>NUCLEOTIDE SEQUENCE [LARGE SCALE GENOMIC DNA]</scope>
    <source>
        <strain evidence="3 4">NL8</strain>
    </source>
</reference>
<dbReference type="InterPro" id="IPR013325">
    <property type="entry name" value="RNA_pol_sigma_r2"/>
</dbReference>
<comment type="caution">
    <text evidence="3">The sequence shown here is derived from an EMBL/GenBank/DDBJ whole genome shotgun (WGS) entry which is preliminary data.</text>
</comment>
<feature type="domain" description="RNA polymerase sigma-70 region 2" evidence="2">
    <location>
        <begin position="13"/>
        <end position="71"/>
    </location>
</feature>
<dbReference type="SUPFAM" id="SSF88946">
    <property type="entry name" value="Sigma2 domain of RNA polymerase sigma factors"/>
    <property type="match status" value="1"/>
</dbReference>
<evidence type="ECO:0000259" key="2">
    <source>
        <dbReference type="Pfam" id="PF04542"/>
    </source>
</evidence>
<dbReference type="EMBL" id="JAAFYZ010000053">
    <property type="protein sequence ID" value="MBS2548639.1"/>
    <property type="molecule type" value="Genomic_DNA"/>
</dbReference>
<feature type="compositionally biased region" description="Low complexity" evidence="1">
    <location>
        <begin position="166"/>
        <end position="182"/>
    </location>
</feature>
<protein>
    <recommendedName>
        <fullName evidence="2">RNA polymerase sigma-70 region 2 domain-containing protein</fullName>
    </recommendedName>
</protein>
<organism evidence="3 4">
    <name type="scientific">Catenulispora pinistramenti</name>
    <dbReference type="NCBI Taxonomy" id="2705254"/>
    <lineage>
        <taxon>Bacteria</taxon>
        <taxon>Bacillati</taxon>
        <taxon>Actinomycetota</taxon>
        <taxon>Actinomycetes</taxon>
        <taxon>Catenulisporales</taxon>
        <taxon>Catenulisporaceae</taxon>
        <taxon>Catenulispora</taxon>
    </lineage>
</organism>
<dbReference type="InterPro" id="IPR007627">
    <property type="entry name" value="RNA_pol_sigma70_r2"/>
</dbReference>
<proteinExistence type="predicted"/>
<keyword evidence="4" id="KW-1185">Reference proteome</keyword>
<evidence type="ECO:0000256" key="1">
    <source>
        <dbReference type="SAM" id="MobiDB-lite"/>
    </source>
</evidence>
<evidence type="ECO:0000313" key="4">
    <source>
        <dbReference type="Proteomes" id="UP000730482"/>
    </source>
</evidence>
<dbReference type="Pfam" id="PF04542">
    <property type="entry name" value="Sigma70_r2"/>
    <property type="match status" value="1"/>
</dbReference>
<feature type="region of interest" description="Disordered" evidence="1">
    <location>
        <begin position="163"/>
        <end position="182"/>
    </location>
</feature>